<evidence type="ECO:0000313" key="1">
    <source>
        <dbReference type="EMBL" id="NUU73852.1"/>
    </source>
</evidence>
<sequence>MKKMYPAVVNSPKTELTDLITESQTDIAVADIGVLLPGEGIATIGNGDAAETILYTSVDGNTLKGCVRGFQGIARAWTSGTRIARNFAAADWDAARENIIELAERVDVPKRSALTLQPGMQTVRAEQDAPFALTGLTGRTLVNLLGRDGNFEDASKWSLASCSLTLDNTSFLYGSSSGKATTTGTNSSGLVRRKTLVPIDNTKYYIAIVEIKNTDATSAYLRVMKPDYSATLKSSTPKTNKGSYLLHYVKLSPADLVGLNSISFDLVFPYVNTGSVINFDGGGVYEVDKALYDRIGVDVTESSIRNYLPYVDSVQPVRNPYAIRYGENLLPPFYDGWQNTPRNDSTGKGTIISPYEYSVVANAEESWIGSPWIPAIPGKSYTLSANHTGQIQLVFTDKDKVAIINSGYSANQSASLIAPDNVAYVVVYFRNTGLAAGTFSIKNPMLTLDTTTKSFKPREDAMIALQTDLFADPLTGANADEVFEKDGQYFKLKKWDHITLDGEKAWVFNVNEAAGVKVVYFLLSVPYNPVTWNPVAVKYDGKILARTASGSDRLNGSSEEPRLIILSISSADSGWGDAYTPTADEIKAYFMGWVMTTQESWSTAPVQYNGTGTKGWVRRWLNASQGNPSTVGSIGTWVDMSATPTVPTTMSAGFTPYQLVYQLATPTVEPITSEGQLTLIEGNNQVEVGTGIVLREATKPVMTKVGSIEYYHFNNTDSGVNNPFKYRVEKILNIYVNGKRASGVVVKNEKEAYGNQDAHIEGKDFIKDGAYTATYLMLDRSPIAPLIGSVPDNEKALLTDLVQDIQQANTRLSVVESKKEEKDAHAWITPTLLNGWVSESTEKIRYIKIGRVCYIEGRVSGGASGNAIQLFTLAEGYRPGQNVTIITRTGQIVITDYGHVLLYQDDNAITNISGTSFVTK</sequence>
<dbReference type="RefSeq" id="WP_175393878.1">
    <property type="nucleotide sequence ID" value="NZ_JABMCB010000096.1"/>
</dbReference>
<comment type="caution">
    <text evidence="1">The sequence shown here is derived from an EMBL/GenBank/DDBJ whole genome shotgun (WGS) entry which is preliminary data.</text>
</comment>
<keyword evidence="2" id="KW-1185">Reference proteome</keyword>
<gene>
    <name evidence="1" type="ORF">HP552_00890</name>
</gene>
<organism evidence="1 2">
    <name type="scientific">Paenibacillus xylanilyticus</name>
    <dbReference type="NCBI Taxonomy" id="248903"/>
    <lineage>
        <taxon>Bacteria</taxon>
        <taxon>Bacillati</taxon>
        <taxon>Bacillota</taxon>
        <taxon>Bacilli</taxon>
        <taxon>Bacillales</taxon>
        <taxon>Paenibacillaceae</taxon>
        <taxon>Paenibacillus</taxon>
    </lineage>
</organism>
<dbReference type="Proteomes" id="UP000526125">
    <property type="component" value="Unassembled WGS sequence"/>
</dbReference>
<protein>
    <submittedName>
        <fullName evidence="1">Uncharacterized protein</fullName>
    </submittedName>
</protein>
<dbReference type="AlphaFoldDB" id="A0A7Y6ERF5"/>
<reference evidence="1 2" key="1">
    <citation type="submission" date="2020-05" db="EMBL/GenBank/DDBJ databases">
        <title>Genome Sequencing of Type Strains.</title>
        <authorList>
            <person name="Lemaire J.F."/>
            <person name="Inderbitzin P."/>
            <person name="Gregorio O.A."/>
            <person name="Collins S.B."/>
            <person name="Wespe N."/>
            <person name="Knight-Connoni V."/>
        </authorList>
    </citation>
    <scope>NUCLEOTIDE SEQUENCE [LARGE SCALE GENOMIC DNA]</scope>
    <source>
        <strain evidence="1 2">LMG 21957</strain>
    </source>
</reference>
<evidence type="ECO:0000313" key="2">
    <source>
        <dbReference type="Proteomes" id="UP000526125"/>
    </source>
</evidence>
<accession>A0A7Y6ERF5</accession>
<name>A0A7Y6ERF5_9BACL</name>
<proteinExistence type="predicted"/>
<dbReference type="EMBL" id="JABMCB010000096">
    <property type="protein sequence ID" value="NUU73852.1"/>
    <property type="molecule type" value="Genomic_DNA"/>
</dbReference>